<dbReference type="GO" id="GO:0016779">
    <property type="term" value="F:nucleotidyltransferase activity"/>
    <property type="evidence" value="ECO:0007669"/>
    <property type="project" value="UniProtKB-KW"/>
</dbReference>
<dbReference type="Proteomes" id="UP000193467">
    <property type="component" value="Unassembled WGS sequence"/>
</dbReference>
<feature type="compositionally biased region" description="Basic and acidic residues" evidence="5">
    <location>
        <begin position="904"/>
        <end position="915"/>
    </location>
</feature>
<feature type="domain" description="UBC core" evidence="6">
    <location>
        <begin position="974"/>
        <end position="1106"/>
    </location>
</feature>
<evidence type="ECO:0000259" key="6">
    <source>
        <dbReference type="PROSITE" id="PS50127"/>
    </source>
</evidence>
<feature type="region of interest" description="Disordered" evidence="5">
    <location>
        <begin position="1"/>
        <end position="132"/>
    </location>
</feature>
<feature type="region of interest" description="Disordered" evidence="5">
    <location>
        <begin position="900"/>
        <end position="951"/>
    </location>
</feature>
<protein>
    <recommendedName>
        <fullName evidence="6">UBC core domain-containing protein</fullName>
    </recommendedName>
</protein>
<dbReference type="Gene3D" id="3.90.228.10">
    <property type="match status" value="1"/>
</dbReference>
<dbReference type="OrthoDB" id="109543at2759"/>
<dbReference type="AlphaFoldDB" id="A0A1Y2FZA7"/>
<dbReference type="PANTHER" id="PTHR21328">
    <property type="entry name" value="POLY ADP-RIBOSE POLYMERASE FAMILY, MEMBER PARP"/>
    <property type="match status" value="1"/>
</dbReference>
<dbReference type="InParanoid" id="A0A1Y2FZA7"/>
<keyword evidence="3" id="KW-0548">Nucleotidyltransferase</keyword>
<gene>
    <name evidence="7" type="ORF">BCR35DRAFT_300675</name>
</gene>
<evidence type="ECO:0000256" key="5">
    <source>
        <dbReference type="SAM" id="MobiDB-lite"/>
    </source>
</evidence>
<keyword evidence="4" id="KW-0520">NAD</keyword>
<evidence type="ECO:0000256" key="4">
    <source>
        <dbReference type="ARBA" id="ARBA00023027"/>
    </source>
</evidence>
<evidence type="ECO:0000256" key="3">
    <source>
        <dbReference type="ARBA" id="ARBA00022695"/>
    </source>
</evidence>
<dbReference type="InterPro" id="IPR016135">
    <property type="entry name" value="UBQ-conjugating_enzyme/RWD"/>
</dbReference>
<dbReference type="InterPro" id="IPR012317">
    <property type="entry name" value="Poly(ADP-ribose)pol_cat_dom"/>
</dbReference>
<keyword evidence="1" id="KW-0328">Glycosyltransferase</keyword>
<dbReference type="SUPFAM" id="SSF54495">
    <property type="entry name" value="UBC-like"/>
    <property type="match status" value="1"/>
</dbReference>
<keyword evidence="8" id="KW-1185">Reference proteome</keyword>
<proteinExistence type="predicted"/>
<feature type="compositionally biased region" description="Low complexity" evidence="5">
    <location>
        <begin position="918"/>
        <end position="943"/>
    </location>
</feature>
<dbReference type="GO" id="GO:0003950">
    <property type="term" value="F:NAD+ poly-ADP-ribosyltransferase activity"/>
    <property type="evidence" value="ECO:0007669"/>
    <property type="project" value="InterPro"/>
</dbReference>
<keyword evidence="2" id="KW-0808">Transferase</keyword>
<dbReference type="Pfam" id="PF00179">
    <property type="entry name" value="UQ_con"/>
    <property type="match status" value="1"/>
</dbReference>
<dbReference type="EMBL" id="MCGR01000006">
    <property type="protein sequence ID" value="ORY89473.1"/>
    <property type="molecule type" value="Genomic_DNA"/>
</dbReference>
<evidence type="ECO:0000313" key="7">
    <source>
        <dbReference type="EMBL" id="ORY89473.1"/>
    </source>
</evidence>
<evidence type="ECO:0000256" key="2">
    <source>
        <dbReference type="ARBA" id="ARBA00022679"/>
    </source>
</evidence>
<organism evidence="7 8">
    <name type="scientific">Leucosporidium creatinivorum</name>
    <dbReference type="NCBI Taxonomy" id="106004"/>
    <lineage>
        <taxon>Eukaryota</taxon>
        <taxon>Fungi</taxon>
        <taxon>Dikarya</taxon>
        <taxon>Basidiomycota</taxon>
        <taxon>Pucciniomycotina</taxon>
        <taxon>Microbotryomycetes</taxon>
        <taxon>Leucosporidiales</taxon>
        <taxon>Leucosporidium</taxon>
    </lineage>
</organism>
<dbReference type="Gene3D" id="3.10.110.10">
    <property type="entry name" value="Ubiquitin Conjugating Enzyme"/>
    <property type="match status" value="1"/>
</dbReference>
<comment type="caution">
    <text evidence="7">The sequence shown here is derived from an EMBL/GenBank/DDBJ whole genome shotgun (WGS) entry which is preliminary data.</text>
</comment>
<reference evidence="7 8" key="1">
    <citation type="submission" date="2016-07" db="EMBL/GenBank/DDBJ databases">
        <title>Pervasive Adenine N6-methylation of Active Genes in Fungi.</title>
        <authorList>
            <consortium name="DOE Joint Genome Institute"/>
            <person name="Mondo S.J."/>
            <person name="Dannebaum R.O."/>
            <person name="Kuo R.C."/>
            <person name="Labutti K."/>
            <person name="Haridas S."/>
            <person name="Kuo A."/>
            <person name="Salamov A."/>
            <person name="Ahrendt S.R."/>
            <person name="Lipzen A."/>
            <person name="Sullivan W."/>
            <person name="Andreopoulos W.B."/>
            <person name="Clum A."/>
            <person name="Lindquist E."/>
            <person name="Daum C."/>
            <person name="Ramamoorthy G.K."/>
            <person name="Gryganskyi A."/>
            <person name="Culley D."/>
            <person name="Magnuson J.K."/>
            <person name="James T.Y."/>
            <person name="O'Malley M.A."/>
            <person name="Stajich J.E."/>
            <person name="Spatafora J.W."/>
            <person name="Visel A."/>
            <person name="Grigoriev I.V."/>
        </authorList>
    </citation>
    <scope>NUCLEOTIDE SEQUENCE [LARGE SCALE GENOMIC DNA]</scope>
    <source>
        <strain evidence="7 8">62-1032</strain>
    </source>
</reference>
<feature type="compositionally biased region" description="Acidic residues" evidence="5">
    <location>
        <begin position="59"/>
        <end position="74"/>
    </location>
</feature>
<dbReference type="CDD" id="cd23802">
    <property type="entry name" value="UBCc_UBE2Q"/>
    <property type="match status" value="1"/>
</dbReference>
<dbReference type="InterPro" id="IPR051838">
    <property type="entry name" value="ARTD_PARP"/>
</dbReference>
<feature type="non-terminal residue" evidence="7">
    <location>
        <position position="1106"/>
    </location>
</feature>
<evidence type="ECO:0000256" key="1">
    <source>
        <dbReference type="ARBA" id="ARBA00022676"/>
    </source>
</evidence>
<evidence type="ECO:0000313" key="8">
    <source>
        <dbReference type="Proteomes" id="UP000193467"/>
    </source>
</evidence>
<name>A0A1Y2FZA7_9BASI</name>
<accession>A0A1Y2FZA7</accession>
<dbReference type="STRING" id="106004.A0A1Y2FZA7"/>
<dbReference type="PROSITE" id="PS50127">
    <property type="entry name" value="UBC_2"/>
    <property type="match status" value="1"/>
</dbReference>
<sequence length="1106" mass="121428">MSLPASKKAKMDIDSNSTGGGRTTRSQSAASSSAAAQQASNSNASAPTTNKRPASPIYIDDDDDDDEEPFEYDSDVNSVEIVQSDHGMDVDEDEQQQPGDDDDGCIVLSSDHDDDDEQPQTPPEPIRPALKGKLTSRKQFQADVAHLGERFSASDKELVTGFKKEGDEQVCFTLPHDAFKKGLRLVVMFPDLAGYPNSHQCICYSENEDIPPDVEDIMGEVASLPEQADRSLNGIIQFLIKRLVLKEASPYPSAQPSQAQSSDEEGDYYPEDDVLFGLMATPSQSPAMTAALRADFKELIEAGYRPGYTRVSELDNVVSVSKKVNSLGVPLNALQAWDSDLITGEVVYLVLLMNFGSKYPVNPDSGTRGEVQFKIGISPKYKPSKTAIAAAFRAHSANTYTKGEFQAISLSAPLDSLFSDAFQKVLLTRRSNSGCGWAGAEHHCLQPDSSKGGFDKKACRDADKEEKAISGSYLLPKDPMSKSSKPTCNYPLLAFSYLLRRFVMCPRFCLICFKTVDQTITALKPFVCDSQLCLFQLISLGLGPSLEHEIKTNAPAVDLLIQLAFTSAKENALKGEHQPQGLSLEVPVNPLTYKKGDATVEFDGLDQAARNAGVVALITELPPVPEMRTWLTGEDLSDNDRLLNRNRKLTDMRDGGISNSAWKLLRWIVASNTSYLKQIEDEDELVQGVPKAYRQFRLVVGSPAKEHLLKEAIKAAQAKNSNARIYPTLYAWHGSAVKNWHSILREGLHFKETINGRAYGHGVYTAKDGAVSMGHYSQPSQGTWKNADFGIGKMAALVELVNLPNEFVSSNPYLVVDKLDWIQCRYLLIQRTTTYSSTAETTTSSDEAVGTGRGHLTRPIPLDPMHPPVLNGQKINIPDVTPKLEAMDRKLAGTFEELNMSDAELMRDPPPESKNKRALGSTSSAGRLSSSSQSRSQLQGGSSKPKQPDLFVPADATRLKLIRLLPPPAQPNRGASMTIQREMRTMIKVQDEKGPTEAGFYFDPERSNDNIFTWVVELIGFDPDLPLSKDMKAKGVTSLLFEIRFGDSYPLSPPFFRLVHPRFLPFIHGGGGHVTGGGSICMDLLTPNGWNPVYQIEAVLLQIRMA</sequence>
<feature type="compositionally biased region" description="Low complexity" evidence="5">
    <location>
        <begin position="26"/>
        <end position="46"/>
    </location>
</feature>
<dbReference type="Pfam" id="PF00644">
    <property type="entry name" value="PARP"/>
    <property type="match status" value="1"/>
</dbReference>
<dbReference type="SUPFAM" id="SSF56399">
    <property type="entry name" value="ADP-ribosylation"/>
    <property type="match status" value="1"/>
</dbReference>
<dbReference type="InterPro" id="IPR000608">
    <property type="entry name" value="UBC"/>
</dbReference>
<feature type="compositionally biased region" description="Acidic residues" evidence="5">
    <location>
        <begin position="90"/>
        <end position="104"/>
    </location>
</feature>